<sequence>MESSESRQVDTKDPENPPQYGSQPSANASSPPPAYGSWLDQHKDIRNTATTRQEYMKKSGEAFYNNESSLPMQLLFFPIPLSMAIVGGINWNNCPTQRLIPIWLVVAGGVFVALRVLSLIDIYIIKKKKQGTDDNQQNQSTFKGFTSIASIFLFAWFICGNVWVFGKYRPELDNRSDPNYCDRGTYLYSFSLIIITFISCFSVVAAVVVCGVLLSPTLQTSPMDKTNSLGWLYNPKGIIFATNY</sequence>
<dbReference type="InterPro" id="IPR040350">
    <property type="entry name" value="TMEM272"/>
</dbReference>
<dbReference type="PANTHER" id="PTHR33444">
    <property type="entry name" value="SI:DKEY-19B23.12-RELATED"/>
    <property type="match status" value="1"/>
</dbReference>
<evidence type="ECO:0000256" key="2">
    <source>
        <dbReference type="SAM" id="Phobius"/>
    </source>
</evidence>
<evidence type="ECO:0000256" key="1">
    <source>
        <dbReference type="SAM" id="MobiDB-lite"/>
    </source>
</evidence>
<feature type="transmembrane region" description="Helical" evidence="2">
    <location>
        <begin position="74"/>
        <end position="91"/>
    </location>
</feature>
<protein>
    <submittedName>
        <fullName evidence="3">Uncharacterized protein LOC100183982</fullName>
    </submittedName>
</protein>
<keyword evidence="2" id="KW-1133">Transmembrane helix</keyword>
<feature type="region of interest" description="Disordered" evidence="1">
    <location>
        <begin position="1"/>
        <end position="39"/>
    </location>
</feature>
<gene>
    <name evidence="3" type="primary">LOC100183982-002</name>
</gene>
<feature type="transmembrane region" description="Helical" evidence="2">
    <location>
        <begin position="103"/>
        <end position="124"/>
    </location>
</feature>
<dbReference type="AlphaFoldDB" id="A0A6F9DIM3"/>
<organism evidence="3">
    <name type="scientific">Phallusia mammillata</name>
    <dbReference type="NCBI Taxonomy" id="59560"/>
    <lineage>
        <taxon>Eukaryota</taxon>
        <taxon>Metazoa</taxon>
        <taxon>Chordata</taxon>
        <taxon>Tunicata</taxon>
        <taxon>Ascidiacea</taxon>
        <taxon>Phlebobranchia</taxon>
        <taxon>Ascidiidae</taxon>
        <taxon>Phallusia</taxon>
    </lineage>
</organism>
<feature type="compositionally biased region" description="Basic and acidic residues" evidence="1">
    <location>
        <begin position="1"/>
        <end position="15"/>
    </location>
</feature>
<reference evidence="3" key="1">
    <citation type="submission" date="2020-04" db="EMBL/GenBank/DDBJ databases">
        <authorList>
            <person name="Neveu A P."/>
        </authorList>
    </citation>
    <scope>NUCLEOTIDE SEQUENCE</scope>
    <source>
        <tissue evidence="3">Whole embryo</tissue>
    </source>
</reference>
<keyword evidence="2" id="KW-0812">Transmembrane</keyword>
<dbReference type="PANTHER" id="PTHR33444:SF2">
    <property type="entry name" value="MARVEL DOMAIN-CONTAINING PROTEIN"/>
    <property type="match status" value="1"/>
</dbReference>
<feature type="transmembrane region" description="Helical" evidence="2">
    <location>
        <begin position="145"/>
        <end position="166"/>
    </location>
</feature>
<name>A0A6F9DIM3_9ASCI</name>
<evidence type="ECO:0000313" key="3">
    <source>
        <dbReference type="EMBL" id="CAB3262838.1"/>
    </source>
</evidence>
<feature type="transmembrane region" description="Helical" evidence="2">
    <location>
        <begin position="186"/>
        <end position="214"/>
    </location>
</feature>
<keyword evidence="2" id="KW-0472">Membrane</keyword>
<dbReference type="EMBL" id="LR786976">
    <property type="protein sequence ID" value="CAB3262838.1"/>
    <property type="molecule type" value="mRNA"/>
</dbReference>
<accession>A0A6F9DIM3</accession>
<proteinExistence type="evidence at transcript level"/>